<dbReference type="EMBL" id="CZRL01000073">
    <property type="protein sequence ID" value="CUS51925.1"/>
    <property type="molecule type" value="Genomic_DNA"/>
</dbReference>
<organism evidence="1">
    <name type="scientific">hydrothermal vent metagenome</name>
    <dbReference type="NCBI Taxonomy" id="652676"/>
    <lineage>
        <taxon>unclassified sequences</taxon>
        <taxon>metagenomes</taxon>
        <taxon>ecological metagenomes</taxon>
    </lineage>
</organism>
<dbReference type="AlphaFoldDB" id="A0A160TUZ9"/>
<accession>A0A160TUZ9</accession>
<proteinExistence type="predicted"/>
<evidence type="ECO:0000313" key="1">
    <source>
        <dbReference type="EMBL" id="CUS51925.1"/>
    </source>
</evidence>
<gene>
    <name evidence="1" type="ORF">MGWOODY_XGa268</name>
</gene>
<name>A0A160TUZ9_9ZZZZ</name>
<protein>
    <submittedName>
        <fullName evidence="1">Uncharacterized protein</fullName>
    </submittedName>
</protein>
<reference evidence="1" key="1">
    <citation type="submission" date="2015-10" db="EMBL/GenBank/DDBJ databases">
        <authorList>
            <person name="Gilbert D.G."/>
        </authorList>
    </citation>
    <scope>NUCLEOTIDE SEQUENCE</scope>
</reference>
<sequence length="43" mass="4931">MKTKLPVSNWFFSVYLATTKFNDLFSGKVPDNLGTIDTHEYFG</sequence>